<evidence type="ECO:0000256" key="5">
    <source>
        <dbReference type="ARBA" id="ARBA00022723"/>
    </source>
</evidence>
<dbReference type="PROSITE" id="PS51160">
    <property type="entry name" value="ACYLPHOSPHATASE_3"/>
    <property type="match status" value="1"/>
</dbReference>
<dbReference type="Gene3D" id="3.30.110.120">
    <property type="match status" value="1"/>
</dbReference>
<dbReference type="NCBIfam" id="TIGR00143">
    <property type="entry name" value="hypF"/>
    <property type="match status" value="1"/>
</dbReference>
<evidence type="ECO:0000256" key="2">
    <source>
        <dbReference type="ARBA" id="ARBA00005614"/>
    </source>
</evidence>
<dbReference type="STRING" id="1123291.SAMN04490355_1005126"/>
<evidence type="ECO:0000259" key="12">
    <source>
        <dbReference type="PROSITE" id="PS51160"/>
    </source>
</evidence>
<dbReference type="InterPro" id="IPR051060">
    <property type="entry name" value="Carbamoyltrans_HypF-like"/>
</dbReference>
<comment type="similarity">
    <text evidence="2">Belongs to the acylphosphatase family.</text>
</comment>
<evidence type="ECO:0000256" key="11">
    <source>
        <dbReference type="PROSITE-ProRule" id="PRU00520"/>
    </source>
</evidence>
<dbReference type="InterPro" id="IPR041440">
    <property type="entry name" value="HypF_C"/>
</dbReference>
<sequence>MQRLAIHINGIVQGVGFRPFVYNLAQHYQLTGWVLNNSQGVEIEAEGDSPTVSRFLEELSFSAPPLAVIEEMTVNLVNLRGDTEFIIRYSREEMQKTAWVSPDVATCSECLGEMTDPADRRYRYGFINCTNCGPRYSIIKDVPYDRAATTMNTFPMCSSCQAEYDNPGNRRFHAQPNACPECGPAFRLLTSEGTPIACDAPRKTRQLIAAGNIVAIKGIGGYHLACDARQEQAVSQLRTRKIREEKPFALMCGSIERIRQICDVSKEEELLLTSSARPIVLLTKKSDSDLAQSVAPGTDVLGMMLPYAPIHWLLLEEQDVWVMTSGNISDEPIVYKDQDAIKLLGRIADYFLVHNREIFQQSDDSVVRITGNKRQILRRSRGFAPQPIKISQEMPSILAVGGEAKNTFCLTRGSFAFMSSHMGDLENMATYEAYLAAIEHYKKLFSIEPTLVAYDWHPEYLASKYALSLPISHLGVQHHHAHIASVLAEHSIDEKVIGVAFDGTGYGCDGTLWGGEFLIADCTEFVRLGHCKYLPLPGGAKAIKEPWRIAAWVLYNLYGQEFAAFDIKLSRNLSPGWELMVQAAAKGINAPLTSSAGRLFDIAAGILGICHTIHYEGQGAIELERAGYKQYGQVLPYDISQASPYILDFMPTFAAMIEAVRKGRSVELLAACFHETIADAVVTMVRKIKEDTGIQKVVLSGGVWQNITILEKVVGILQQDSISVYTNELVPPNDGGLAFGQAAVAGACIRKR</sequence>
<dbReference type="SUPFAM" id="SSF54975">
    <property type="entry name" value="Acylphosphatase/BLUF domain-like"/>
    <property type="match status" value="1"/>
</dbReference>
<evidence type="ECO:0000259" key="13">
    <source>
        <dbReference type="PROSITE" id="PS51163"/>
    </source>
</evidence>
<evidence type="ECO:0000313" key="14">
    <source>
        <dbReference type="EMBL" id="SFL46840.1"/>
    </source>
</evidence>
<evidence type="ECO:0000256" key="6">
    <source>
        <dbReference type="ARBA" id="ARBA00022771"/>
    </source>
</evidence>
<evidence type="ECO:0000313" key="15">
    <source>
        <dbReference type="Proteomes" id="UP000199520"/>
    </source>
</evidence>
<dbReference type="UniPathway" id="UPA00335"/>
<dbReference type="InterPro" id="IPR001792">
    <property type="entry name" value="Acylphosphatase-like_dom"/>
</dbReference>
<dbReference type="Pfam" id="PF22521">
    <property type="entry name" value="HypF_C_2"/>
    <property type="match status" value="1"/>
</dbReference>
<dbReference type="Pfam" id="PF01300">
    <property type="entry name" value="Sua5_yciO_yrdC"/>
    <property type="match status" value="1"/>
</dbReference>
<dbReference type="GO" id="GO:0003998">
    <property type="term" value="F:acylphosphatase activity"/>
    <property type="evidence" value="ECO:0007669"/>
    <property type="project" value="UniProtKB-EC"/>
</dbReference>
<dbReference type="Gene3D" id="3.30.420.40">
    <property type="match status" value="1"/>
</dbReference>
<feature type="domain" description="Acylphosphatase-like" evidence="12">
    <location>
        <begin position="3"/>
        <end position="89"/>
    </location>
</feature>
<dbReference type="Gene3D" id="3.30.420.360">
    <property type="match status" value="1"/>
</dbReference>
<dbReference type="PANTHER" id="PTHR42959:SF1">
    <property type="entry name" value="CARBAMOYLTRANSFERASE HYPF"/>
    <property type="match status" value="1"/>
</dbReference>
<name>A0A1I4HY70_9FIRM</name>
<evidence type="ECO:0000256" key="9">
    <source>
        <dbReference type="ARBA" id="ARBA00048220"/>
    </source>
</evidence>
<dbReference type="GO" id="GO:0003725">
    <property type="term" value="F:double-stranded RNA binding"/>
    <property type="evidence" value="ECO:0007669"/>
    <property type="project" value="InterPro"/>
</dbReference>
<dbReference type="EC" id="6.2.-.-" evidence="10"/>
<keyword evidence="4" id="KW-0436">Ligase</keyword>
<comment type="similarity">
    <text evidence="3 10">Belongs to the carbamoyltransferase HypF family.</text>
</comment>
<dbReference type="GO" id="GO:0016874">
    <property type="term" value="F:ligase activity"/>
    <property type="evidence" value="ECO:0007669"/>
    <property type="project" value="UniProtKB-UniRule"/>
</dbReference>
<dbReference type="InterPro" id="IPR055128">
    <property type="entry name" value="HypF_C_2"/>
</dbReference>
<comment type="catalytic activity">
    <reaction evidence="8 11">
        <text>an acyl phosphate + H2O = a carboxylate + phosphate + H(+)</text>
        <dbReference type="Rhea" id="RHEA:14965"/>
        <dbReference type="ChEBI" id="CHEBI:15377"/>
        <dbReference type="ChEBI" id="CHEBI:15378"/>
        <dbReference type="ChEBI" id="CHEBI:29067"/>
        <dbReference type="ChEBI" id="CHEBI:43474"/>
        <dbReference type="ChEBI" id="CHEBI:59918"/>
        <dbReference type="EC" id="3.6.1.7"/>
    </reaction>
</comment>
<gene>
    <name evidence="14" type="ORF">SAMN04490355_1005126</name>
</gene>
<organism evidence="14 15">
    <name type="scientific">Pelosinus propionicus DSM 13327</name>
    <dbReference type="NCBI Taxonomy" id="1123291"/>
    <lineage>
        <taxon>Bacteria</taxon>
        <taxon>Bacillati</taxon>
        <taxon>Bacillota</taxon>
        <taxon>Negativicutes</taxon>
        <taxon>Selenomonadales</taxon>
        <taxon>Sporomusaceae</taxon>
        <taxon>Pelosinus</taxon>
    </lineage>
</organism>
<keyword evidence="6" id="KW-0863">Zinc-finger</keyword>
<feature type="active site" evidence="11">
    <location>
        <position position="36"/>
    </location>
</feature>
<dbReference type="PANTHER" id="PTHR42959">
    <property type="entry name" value="CARBAMOYLTRANSFERASE"/>
    <property type="match status" value="1"/>
</dbReference>
<evidence type="ECO:0000256" key="1">
    <source>
        <dbReference type="ARBA" id="ARBA00004711"/>
    </source>
</evidence>
<feature type="active site" evidence="11">
    <location>
        <position position="18"/>
    </location>
</feature>
<dbReference type="Pfam" id="PF17788">
    <property type="entry name" value="HypF_C"/>
    <property type="match status" value="1"/>
</dbReference>
<reference evidence="15" key="1">
    <citation type="submission" date="2016-10" db="EMBL/GenBank/DDBJ databases">
        <authorList>
            <person name="Varghese N."/>
            <person name="Submissions S."/>
        </authorList>
    </citation>
    <scope>NUCLEOTIDE SEQUENCE [LARGE SCALE GENOMIC DNA]</scope>
    <source>
        <strain evidence="15">DSM 13327</strain>
    </source>
</reference>
<evidence type="ECO:0000256" key="8">
    <source>
        <dbReference type="ARBA" id="ARBA00047645"/>
    </source>
</evidence>
<evidence type="ECO:0000256" key="4">
    <source>
        <dbReference type="ARBA" id="ARBA00022598"/>
    </source>
</evidence>
<dbReference type="PIRSF" id="PIRSF006256">
    <property type="entry name" value="CMPcnvr_hdrg_mat"/>
    <property type="match status" value="1"/>
</dbReference>
<dbReference type="InterPro" id="IPR017968">
    <property type="entry name" value="Acylphosphatase_CS"/>
</dbReference>
<dbReference type="PROSITE" id="PS51163">
    <property type="entry name" value="YRDC"/>
    <property type="match status" value="1"/>
</dbReference>
<dbReference type="FunFam" id="3.30.420.40:FF:000124">
    <property type="entry name" value="Carbamoyltransferase HypF"/>
    <property type="match status" value="1"/>
</dbReference>
<keyword evidence="7" id="KW-0862">Zinc</keyword>
<accession>A0A1I4HY70</accession>
<evidence type="ECO:0000256" key="7">
    <source>
        <dbReference type="ARBA" id="ARBA00022833"/>
    </source>
</evidence>
<dbReference type="AlphaFoldDB" id="A0A1I4HY70"/>
<dbReference type="SUPFAM" id="SSF55821">
    <property type="entry name" value="YrdC/RibB"/>
    <property type="match status" value="1"/>
</dbReference>
<dbReference type="SUPFAM" id="SSF53067">
    <property type="entry name" value="Actin-like ATPase domain"/>
    <property type="match status" value="1"/>
</dbReference>
<dbReference type="Pfam" id="PF07503">
    <property type="entry name" value="zf-HYPF"/>
    <property type="match status" value="2"/>
</dbReference>
<dbReference type="GO" id="GO:0016743">
    <property type="term" value="F:carboxyl- or carbamoyltransferase activity"/>
    <property type="evidence" value="ECO:0007669"/>
    <property type="project" value="UniProtKB-UniRule"/>
</dbReference>
<dbReference type="InterPro" id="IPR011125">
    <property type="entry name" value="Znf_HypF"/>
</dbReference>
<comment type="catalytic activity">
    <reaction evidence="9">
        <text>C-terminal L-cysteinyl-[HypE protein] + carbamoyl phosphate + ATP + H2O = C-terminal S-carboxamide-L-cysteinyl-[HypE protein] + AMP + phosphate + diphosphate + H(+)</text>
        <dbReference type="Rhea" id="RHEA:55636"/>
        <dbReference type="Rhea" id="RHEA-COMP:14247"/>
        <dbReference type="Rhea" id="RHEA-COMP:14392"/>
        <dbReference type="ChEBI" id="CHEBI:15377"/>
        <dbReference type="ChEBI" id="CHEBI:15378"/>
        <dbReference type="ChEBI" id="CHEBI:30616"/>
        <dbReference type="ChEBI" id="CHEBI:33019"/>
        <dbReference type="ChEBI" id="CHEBI:43474"/>
        <dbReference type="ChEBI" id="CHEBI:58228"/>
        <dbReference type="ChEBI" id="CHEBI:76913"/>
        <dbReference type="ChEBI" id="CHEBI:139126"/>
        <dbReference type="ChEBI" id="CHEBI:456215"/>
    </reaction>
</comment>
<dbReference type="GO" id="GO:0008270">
    <property type="term" value="F:zinc ion binding"/>
    <property type="evidence" value="ECO:0007669"/>
    <property type="project" value="UniProtKB-KW"/>
</dbReference>
<keyword evidence="14" id="KW-0808">Transferase</keyword>
<dbReference type="Proteomes" id="UP000199520">
    <property type="component" value="Unassembled WGS sequence"/>
</dbReference>
<dbReference type="GO" id="GO:0051604">
    <property type="term" value="P:protein maturation"/>
    <property type="evidence" value="ECO:0007669"/>
    <property type="project" value="TreeGrafter"/>
</dbReference>
<feature type="domain" description="YrdC-like" evidence="13">
    <location>
        <begin position="198"/>
        <end position="382"/>
    </location>
</feature>
<evidence type="ECO:0000256" key="3">
    <source>
        <dbReference type="ARBA" id="ARBA00008097"/>
    </source>
</evidence>
<protein>
    <recommendedName>
        <fullName evidence="10">Carbamoyltransferase</fullName>
        <ecNumber evidence="10">6.2.-.-</ecNumber>
    </recommendedName>
</protein>
<comment type="pathway">
    <text evidence="1">Protein modification; [NiFe] hydrogenase maturation.</text>
</comment>
<dbReference type="EMBL" id="FOTS01000005">
    <property type="protein sequence ID" value="SFL46840.1"/>
    <property type="molecule type" value="Genomic_DNA"/>
</dbReference>
<keyword evidence="11" id="KW-0378">Hydrolase</keyword>
<dbReference type="InterPro" id="IPR043129">
    <property type="entry name" value="ATPase_NBD"/>
</dbReference>
<dbReference type="InterPro" id="IPR017945">
    <property type="entry name" value="DHBP_synth_RibB-like_a/b_dom"/>
</dbReference>
<dbReference type="InterPro" id="IPR004421">
    <property type="entry name" value="Carbamoyltransferase_HypF"/>
</dbReference>
<keyword evidence="15" id="KW-1185">Reference proteome</keyword>
<dbReference type="InterPro" id="IPR006070">
    <property type="entry name" value="Sua5-like_dom"/>
</dbReference>
<dbReference type="OrthoDB" id="9808093at2"/>
<dbReference type="Pfam" id="PF00708">
    <property type="entry name" value="Acylphosphatase"/>
    <property type="match status" value="1"/>
</dbReference>
<dbReference type="InterPro" id="IPR036046">
    <property type="entry name" value="Acylphosphatase-like_dom_sf"/>
</dbReference>
<keyword evidence="5" id="KW-0479">Metal-binding</keyword>
<proteinExistence type="inferred from homology"/>
<dbReference type="Gene3D" id="3.90.870.50">
    <property type="match status" value="1"/>
</dbReference>
<dbReference type="PROSITE" id="PS00150">
    <property type="entry name" value="ACYLPHOSPHATASE_1"/>
    <property type="match status" value="1"/>
</dbReference>
<dbReference type="RefSeq" id="WP_090933211.1">
    <property type="nucleotide sequence ID" value="NZ_FOTS01000005.1"/>
</dbReference>
<evidence type="ECO:0000256" key="10">
    <source>
        <dbReference type="PIRNR" id="PIRNR006256"/>
    </source>
</evidence>